<dbReference type="EMBL" id="VFSU01000026">
    <property type="protein sequence ID" value="TPE60535.1"/>
    <property type="molecule type" value="Genomic_DNA"/>
</dbReference>
<dbReference type="InterPro" id="IPR036388">
    <property type="entry name" value="WH-like_DNA-bd_sf"/>
</dbReference>
<evidence type="ECO:0000256" key="1">
    <source>
        <dbReference type="SAM" id="MobiDB-lite"/>
    </source>
</evidence>
<reference evidence="2 3" key="1">
    <citation type="submission" date="2019-06" db="EMBL/GenBank/DDBJ databases">
        <authorList>
            <person name="Lee I."/>
            <person name="Jang G.I."/>
            <person name="Hwang C.Y."/>
        </authorList>
    </citation>
    <scope>NUCLEOTIDE SEQUENCE [LARGE SCALE GENOMIC DNA]</scope>
    <source>
        <strain evidence="2 3">PAMC 28131</strain>
    </source>
</reference>
<dbReference type="InterPro" id="IPR009534">
    <property type="entry name" value="DUF1153"/>
</dbReference>
<dbReference type="Gene3D" id="1.10.10.10">
    <property type="entry name" value="Winged helix-like DNA-binding domain superfamily/Winged helix DNA-binding domain"/>
    <property type="match status" value="1"/>
</dbReference>
<evidence type="ECO:0000313" key="3">
    <source>
        <dbReference type="Proteomes" id="UP000319897"/>
    </source>
</evidence>
<comment type="caution">
    <text evidence="2">The sequence shown here is derived from an EMBL/GenBank/DDBJ whole genome shotgun (WGS) entry which is preliminary data.</text>
</comment>
<dbReference type="AlphaFoldDB" id="A0A501XJA9"/>
<proteinExistence type="predicted"/>
<protein>
    <submittedName>
        <fullName evidence="2">DUF1153 domain-containing protein</fullName>
    </submittedName>
</protein>
<feature type="region of interest" description="Disordered" evidence="1">
    <location>
        <begin position="1"/>
        <end position="59"/>
    </location>
</feature>
<keyword evidence="3" id="KW-1185">Reference proteome</keyword>
<sequence>MNEQKQAEPNKAGAHSVAGSPETRRLPAHANGARGDDERPTEVPGPLGRPITLESLPPPDTRRWVVRRKAEVIAAIRGGLLTAAEACARYRLSPEELELWQESIDRAGVPGLRVTRIQLYRDYPLKPAAPRVERTEPAHRDLSRPWSI</sequence>
<organism evidence="2 3">
    <name type="scientific">Sandaracinobacter neustonicus</name>
    <dbReference type="NCBI Taxonomy" id="1715348"/>
    <lineage>
        <taxon>Bacteria</taxon>
        <taxon>Pseudomonadati</taxon>
        <taxon>Pseudomonadota</taxon>
        <taxon>Alphaproteobacteria</taxon>
        <taxon>Sphingomonadales</taxon>
        <taxon>Sphingosinicellaceae</taxon>
        <taxon>Sandaracinobacter</taxon>
    </lineage>
</organism>
<dbReference type="InterPro" id="IPR010921">
    <property type="entry name" value="Trp_repressor/repl_initiator"/>
</dbReference>
<gene>
    <name evidence="2" type="ORF">FJQ54_11080</name>
</gene>
<dbReference type="Pfam" id="PF06627">
    <property type="entry name" value="DUF1153"/>
    <property type="match status" value="1"/>
</dbReference>
<dbReference type="Proteomes" id="UP000319897">
    <property type="component" value="Unassembled WGS sequence"/>
</dbReference>
<evidence type="ECO:0000313" key="2">
    <source>
        <dbReference type="EMBL" id="TPE60535.1"/>
    </source>
</evidence>
<accession>A0A501XJA9</accession>
<dbReference type="OrthoDB" id="9796775at2"/>
<name>A0A501XJA9_9SPHN</name>
<dbReference type="GO" id="GO:0043565">
    <property type="term" value="F:sequence-specific DNA binding"/>
    <property type="evidence" value="ECO:0007669"/>
    <property type="project" value="InterPro"/>
</dbReference>
<dbReference type="SUPFAM" id="SSF48295">
    <property type="entry name" value="TrpR-like"/>
    <property type="match status" value="1"/>
</dbReference>